<dbReference type="AlphaFoldDB" id="A0AAX1I8U1"/>
<name>A0AAX1I8U1_STEMA</name>
<accession>A0AAX1I8U1</accession>
<reference evidence="1 2" key="1">
    <citation type="submission" date="2020-08" db="EMBL/GenBank/DDBJ databases">
        <title>Phenotypic and transcriptomic analysis of seven clinical Stenotrophomonas maltophilia isolates identify a small set of shared and commonly regulated genes involved in biofilm lifestyle.</title>
        <authorList>
            <person name="Alio I."/>
            <person name="Gudzuhn M."/>
            <person name="Streit W."/>
        </authorList>
    </citation>
    <scope>NUCLEOTIDE SEQUENCE [LARGE SCALE GENOMIC DNA]</scope>
    <source>
        <strain evidence="1 2">UHH_SKK55</strain>
    </source>
</reference>
<dbReference type="Proteomes" id="UP000515598">
    <property type="component" value="Chromosome"/>
</dbReference>
<evidence type="ECO:0000313" key="1">
    <source>
        <dbReference type="EMBL" id="QNG76741.1"/>
    </source>
</evidence>
<proteinExistence type="predicted"/>
<evidence type="ECO:0000313" key="2">
    <source>
        <dbReference type="Proteomes" id="UP000515598"/>
    </source>
</evidence>
<sequence length="239" mass="27151">MDQPGGLLDQLDLNGRWAIANENSSKRQFFLRGNSVDGRVNETFSFSPVFAVFSAEWVEGIDVARLEDHRPIHELFGCLEIVRQYGAIRNLRRCGLRFTALEQVAPELAKKDSDEQVLLQRVLERSTPNVTGVIEEVAGRTTDASVKLVGSHDDKTNYTINYGPFNDVEIPKWFPEISDAWEESANADFLCDADFWESDFELTVSPRKWASPLIRRFAKIISRVTDELRENDDGPDRAN</sequence>
<gene>
    <name evidence="1" type="ORF">GPNADHDJ_00921</name>
</gene>
<protein>
    <submittedName>
        <fullName evidence="1">Uncharacterized protein</fullName>
    </submittedName>
</protein>
<organism evidence="1 2">
    <name type="scientific">Stenotrophomonas maltophilia</name>
    <name type="common">Pseudomonas maltophilia</name>
    <name type="synonym">Xanthomonas maltophilia</name>
    <dbReference type="NCBI Taxonomy" id="40324"/>
    <lineage>
        <taxon>Bacteria</taxon>
        <taxon>Pseudomonadati</taxon>
        <taxon>Pseudomonadota</taxon>
        <taxon>Gammaproteobacteria</taxon>
        <taxon>Lysobacterales</taxon>
        <taxon>Lysobacteraceae</taxon>
        <taxon>Stenotrophomonas</taxon>
        <taxon>Stenotrophomonas maltophilia group</taxon>
    </lineage>
</organism>
<dbReference type="RefSeq" id="WP_154351469.1">
    <property type="nucleotide sequence ID" value="NZ_CP040433.1"/>
</dbReference>
<dbReference type="EMBL" id="CP060025">
    <property type="protein sequence ID" value="QNG76741.1"/>
    <property type="molecule type" value="Genomic_DNA"/>
</dbReference>